<accession>A0ABU4C6S7</accession>
<dbReference type="Proteomes" id="UP001185737">
    <property type="component" value="Unassembled WGS sequence"/>
</dbReference>
<dbReference type="PANTHER" id="PTHR41252:SF1">
    <property type="entry name" value="BLR2505 PROTEIN"/>
    <property type="match status" value="1"/>
</dbReference>
<protein>
    <submittedName>
        <fullName evidence="2">Nuclear transport factor 2 family protein</fullName>
    </submittedName>
</protein>
<dbReference type="SUPFAM" id="SSF54427">
    <property type="entry name" value="NTF2-like"/>
    <property type="match status" value="1"/>
</dbReference>
<dbReference type="EMBL" id="JAWLKA010000001">
    <property type="protein sequence ID" value="MDV6279241.1"/>
    <property type="molecule type" value="Genomic_DNA"/>
</dbReference>
<evidence type="ECO:0000313" key="3">
    <source>
        <dbReference type="Proteomes" id="UP001185737"/>
    </source>
</evidence>
<name>A0ABU4C6S7_RHOJO</name>
<dbReference type="InterPro" id="IPR037401">
    <property type="entry name" value="SnoaL-like"/>
</dbReference>
<reference evidence="2 3" key="1">
    <citation type="submission" date="2023-10" db="EMBL/GenBank/DDBJ databases">
        <title>Development of a sustainable strategy for remediation of hydrocarbon-contaminated territories based on the waste exchange concept.</title>
        <authorList>
            <person name="Krivoruchko A."/>
        </authorList>
    </citation>
    <scope>NUCLEOTIDE SEQUENCE [LARGE SCALE GENOMIC DNA]</scope>
    <source>
        <strain evidence="2 3">IEGM 60</strain>
    </source>
</reference>
<organism evidence="2 3">
    <name type="scientific">Rhodococcus jostii</name>
    <dbReference type="NCBI Taxonomy" id="132919"/>
    <lineage>
        <taxon>Bacteria</taxon>
        <taxon>Bacillati</taxon>
        <taxon>Actinomycetota</taxon>
        <taxon>Actinomycetes</taxon>
        <taxon>Mycobacteriales</taxon>
        <taxon>Nocardiaceae</taxon>
        <taxon>Rhodococcus</taxon>
    </lineage>
</organism>
<keyword evidence="3" id="KW-1185">Reference proteome</keyword>
<comment type="caution">
    <text evidence="2">The sequence shown here is derived from an EMBL/GenBank/DDBJ whole genome shotgun (WGS) entry which is preliminary data.</text>
</comment>
<gene>
    <name evidence="2" type="ORF">R3Q59_01765</name>
</gene>
<dbReference type="Pfam" id="PF12680">
    <property type="entry name" value="SnoaL_2"/>
    <property type="match status" value="1"/>
</dbReference>
<sequence length="143" mass="15965">MDNSSDPTQVLLKFYAAEEKYLATGGEDFSEIASTLDPECVMHQPQSLPYAGEWHGHDGFERWMEAFGDTWASLAVENPAFYPSGANHIFVRSTVVARAKRTGTDITWPLLQMITTRDGRILEIQPFHWDTVPIATAAAYPTS</sequence>
<dbReference type="RefSeq" id="WP_283331681.1">
    <property type="nucleotide sequence ID" value="NZ_JAWLKA010000001.1"/>
</dbReference>
<dbReference type="InterPro" id="IPR032710">
    <property type="entry name" value="NTF2-like_dom_sf"/>
</dbReference>
<evidence type="ECO:0000259" key="1">
    <source>
        <dbReference type="Pfam" id="PF12680"/>
    </source>
</evidence>
<evidence type="ECO:0000313" key="2">
    <source>
        <dbReference type="EMBL" id="MDV6279241.1"/>
    </source>
</evidence>
<feature type="domain" description="SnoaL-like" evidence="1">
    <location>
        <begin position="24"/>
        <end position="123"/>
    </location>
</feature>
<dbReference type="PANTHER" id="PTHR41252">
    <property type="entry name" value="BLR2505 PROTEIN"/>
    <property type="match status" value="1"/>
</dbReference>
<dbReference type="Gene3D" id="3.10.450.50">
    <property type="match status" value="1"/>
</dbReference>
<proteinExistence type="predicted"/>